<proteinExistence type="predicted"/>
<gene>
    <name evidence="2" type="ORF">B5F24_16005</name>
</gene>
<dbReference type="AlphaFoldDB" id="A0A1Y4JKZ5"/>
<dbReference type="Proteomes" id="UP000196587">
    <property type="component" value="Unassembled WGS sequence"/>
</dbReference>
<dbReference type="RefSeq" id="WP_087413549.1">
    <property type="nucleotide sequence ID" value="NZ_NFKE01000017.1"/>
</dbReference>
<name>A0A1Y4JKZ5_9BACE</name>
<evidence type="ECO:0000313" key="2">
    <source>
        <dbReference type="EMBL" id="OUP31900.1"/>
    </source>
</evidence>
<dbReference type="EMBL" id="NFKE01000017">
    <property type="protein sequence ID" value="OUP31900.1"/>
    <property type="molecule type" value="Genomic_DNA"/>
</dbReference>
<keyword evidence="1" id="KW-0812">Transmembrane</keyword>
<evidence type="ECO:0000313" key="3">
    <source>
        <dbReference type="Proteomes" id="UP000196587"/>
    </source>
</evidence>
<sequence>MAIGKEITENDLDFYLTIIAMFCAYNESLHFSDKMFADITSDIVKRDSIIEKIAEDGYITAKKSNNIPHRHTIEITSKGIDFQNRGGYIANKNNNRKQKWQSLFGNLGKDISIAIISAMASAIITLLFTA</sequence>
<comment type="caution">
    <text evidence="2">The sequence shown here is derived from an EMBL/GenBank/DDBJ whole genome shotgun (WGS) entry which is preliminary data.</text>
</comment>
<reference evidence="3" key="1">
    <citation type="submission" date="2017-04" db="EMBL/GenBank/DDBJ databases">
        <title>Function of individual gut microbiota members based on whole genome sequencing of pure cultures obtained from chicken caecum.</title>
        <authorList>
            <person name="Medvecky M."/>
            <person name="Cejkova D."/>
            <person name="Polansky O."/>
            <person name="Karasova D."/>
            <person name="Kubasova T."/>
            <person name="Cizek A."/>
            <person name="Rychlik I."/>
        </authorList>
    </citation>
    <scope>NUCLEOTIDE SEQUENCE [LARGE SCALE GENOMIC DNA]</scope>
    <source>
        <strain evidence="3">An189</strain>
    </source>
</reference>
<accession>A0A1Y4JKZ5</accession>
<feature type="transmembrane region" description="Helical" evidence="1">
    <location>
        <begin position="111"/>
        <end position="129"/>
    </location>
</feature>
<evidence type="ECO:0000256" key="1">
    <source>
        <dbReference type="SAM" id="Phobius"/>
    </source>
</evidence>
<protein>
    <submittedName>
        <fullName evidence="2">Uncharacterized protein</fullName>
    </submittedName>
</protein>
<organism evidence="2 3">
    <name type="scientific">Bacteroides clarus</name>
    <dbReference type="NCBI Taxonomy" id="626929"/>
    <lineage>
        <taxon>Bacteria</taxon>
        <taxon>Pseudomonadati</taxon>
        <taxon>Bacteroidota</taxon>
        <taxon>Bacteroidia</taxon>
        <taxon>Bacteroidales</taxon>
        <taxon>Bacteroidaceae</taxon>
        <taxon>Bacteroides</taxon>
    </lineage>
</organism>
<keyword evidence="1" id="KW-0472">Membrane</keyword>
<keyword evidence="1" id="KW-1133">Transmembrane helix</keyword>